<sequence length="74" mass="8215">MQMTDARCTRCSEFKVGLREIIQAGHGERCQLDCTACDHSWYASRCDAATLTIDSSSSAKNVSNLVILLNEYLL</sequence>
<dbReference type="EMBL" id="JXTB01000023">
    <property type="protein sequence ID" value="PON75535.1"/>
    <property type="molecule type" value="Genomic_DNA"/>
</dbReference>
<evidence type="ECO:0000313" key="1">
    <source>
        <dbReference type="EMBL" id="PON75535.1"/>
    </source>
</evidence>
<protein>
    <submittedName>
        <fullName evidence="1">Uncharacterized protein</fullName>
    </submittedName>
</protein>
<dbReference type="OrthoDB" id="1728775at2759"/>
<proteinExistence type="predicted"/>
<keyword evidence="2" id="KW-1185">Reference proteome</keyword>
<dbReference type="STRING" id="3476.A0A2P5DQF9"/>
<comment type="caution">
    <text evidence="1">The sequence shown here is derived from an EMBL/GenBank/DDBJ whole genome shotgun (WGS) entry which is preliminary data.</text>
</comment>
<dbReference type="AlphaFoldDB" id="A0A2P5DQF9"/>
<evidence type="ECO:0000313" key="2">
    <source>
        <dbReference type="Proteomes" id="UP000237105"/>
    </source>
</evidence>
<accession>A0A2P5DQF9</accession>
<name>A0A2P5DQF9_PARAD</name>
<gene>
    <name evidence="1" type="ORF">PanWU01x14_041600</name>
</gene>
<dbReference type="PANTHER" id="PTHR46871">
    <property type="entry name" value="BROMO-ADJACENT HOMOLOGY (BAH) DOMAIN-CONTAINING PROTEIN"/>
    <property type="match status" value="1"/>
</dbReference>
<organism evidence="1 2">
    <name type="scientific">Parasponia andersonii</name>
    <name type="common">Sponia andersonii</name>
    <dbReference type="NCBI Taxonomy" id="3476"/>
    <lineage>
        <taxon>Eukaryota</taxon>
        <taxon>Viridiplantae</taxon>
        <taxon>Streptophyta</taxon>
        <taxon>Embryophyta</taxon>
        <taxon>Tracheophyta</taxon>
        <taxon>Spermatophyta</taxon>
        <taxon>Magnoliopsida</taxon>
        <taxon>eudicotyledons</taxon>
        <taxon>Gunneridae</taxon>
        <taxon>Pentapetalae</taxon>
        <taxon>rosids</taxon>
        <taxon>fabids</taxon>
        <taxon>Rosales</taxon>
        <taxon>Cannabaceae</taxon>
        <taxon>Parasponia</taxon>
    </lineage>
</organism>
<dbReference type="Proteomes" id="UP000237105">
    <property type="component" value="Unassembled WGS sequence"/>
</dbReference>
<reference evidence="2" key="1">
    <citation type="submission" date="2016-06" db="EMBL/GenBank/DDBJ databases">
        <title>Parallel loss of symbiosis genes in relatives of nitrogen-fixing non-legume Parasponia.</title>
        <authorList>
            <person name="Van Velzen R."/>
            <person name="Holmer R."/>
            <person name="Bu F."/>
            <person name="Rutten L."/>
            <person name="Van Zeijl A."/>
            <person name="Liu W."/>
            <person name="Santuari L."/>
            <person name="Cao Q."/>
            <person name="Sharma T."/>
            <person name="Shen D."/>
            <person name="Roswanjaya Y."/>
            <person name="Wardhani T."/>
            <person name="Kalhor M.S."/>
            <person name="Jansen J."/>
            <person name="Van den Hoogen J."/>
            <person name="Gungor B."/>
            <person name="Hartog M."/>
            <person name="Hontelez J."/>
            <person name="Verver J."/>
            <person name="Yang W.-C."/>
            <person name="Schijlen E."/>
            <person name="Repin R."/>
            <person name="Schilthuizen M."/>
            <person name="Schranz E."/>
            <person name="Heidstra R."/>
            <person name="Miyata K."/>
            <person name="Fedorova E."/>
            <person name="Kohlen W."/>
            <person name="Bisseling T."/>
            <person name="Smit S."/>
            <person name="Geurts R."/>
        </authorList>
    </citation>
    <scope>NUCLEOTIDE SEQUENCE [LARGE SCALE GENOMIC DNA]</scope>
    <source>
        <strain evidence="2">cv. WU1-14</strain>
    </source>
</reference>
<dbReference type="PANTHER" id="PTHR46871:SF1">
    <property type="entry name" value="BROMO-ADJACENT HOMOLOGY (BAH) DOMAIN-CONTAINING PROTEIN"/>
    <property type="match status" value="1"/>
</dbReference>